<dbReference type="EMBL" id="CP144054">
    <property type="protein sequence ID" value="WWD18092.1"/>
    <property type="molecule type" value="Genomic_DNA"/>
</dbReference>
<name>A0AAJ8LHQ5_9TREE</name>
<organism evidence="2 3">
    <name type="scientific">Kwoniella shandongensis</name>
    <dbReference type="NCBI Taxonomy" id="1734106"/>
    <lineage>
        <taxon>Eukaryota</taxon>
        <taxon>Fungi</taxon>
        <taxon>Dikarya</taxon>
        <taxon>Basidiomycota</taxon>
        <taxon>Agaricomycotina</taxon>
        <taxon>Tremellomycetes</taxon>
        <taxon>Tremellales</taxon>
        <taxon>Cryptococcaceae</taxon>
        <taxon>Kwoniella</taxon>
    </lineage>
</organism>
<sequence>MNTLSLLTDLGDPSWAANRPVRNSLFSHFTHKPISSHRNRDHYHHLPPAPRFTLTLSNMSGTNNDTNSNRSNDQRSPTSPSGHSTLTDNTQTRTDAWDRTAASTGSKAMEVVAYSFSKKDTLKQSTSPTAGSSSAPSQGRRESPERRPTGVIPSTSPSTRTDAGRSDSDWGGATFQGRRQ</sequence>
<dbReference type="KEGG" id="ksn:43591136"/>
<dbReference type="AlphaFoldDB" id="A0AAJ8LHQ5"/>
<evidence type="ECO:0000313" key="2">
    <source>
        <dbReference type="EMBL" id="WWD18092.1"/>
    </source>
</evidence>
<feature type="compositionally biased region" description="Polar residues" evidence="1">
    <location>
        <begin position="152"/>
        <end position="161"/>
    </location>
</feature>
<dbReference type="Proteomes" id="UP000322225">
    <property type="component" value="Chromosome 4"/>
</dbReference>
<accession>A0AAJ8LHQ5</accession>
<dbReference type="GeneID" id="43591136"/>
<feature type="region of interest" description="Disordered" evidence="1">
    <location>
        <begin position="119"/>
        <end position="180"/>
    </location>
</feature>
<feature type="compositionally biased region" description="Low complexity" evidence="1">
    <location>
        <begin position="124"/>
        <end position="138"/>
    </location>
</feature>
<protein>
    <submittedName>
        <fullName evidence="2">Uncharacterized protein</fullName>
    </submittedName>
</protein>
<keyword evidence="3" id="KW-1185">Reference proteome</keyword>
<feature type="compositionally biased region" description="Basic residues" evidence="1">
    <location>
        <begin position="35"/>
        <end position="45"/>
    </location>
</feature>
<reference evidence="2" key="1">
    <citation type="submission" date="2017-08" db="EMBL/GenBank/DDBJ databases">
        <authorList>
            <person name="Cuomo C."/>
            <person name="Billmyre B."/>
            <person name="Heitman J."/>
        </authorList>
    </citation>
    <scope>NUCLEOTIDE SEQUENCE</scope>
    <source>
        <strain evidence="2">CBS 12478</strain>
    </source>
</reference>
<feature type="region of interest" description="Disordered" evidence="1">
    <location>
        <begin position="35"/>
        <end position="105"/>
    </location>
</feature>
<evidence type="ECO:0000313" key="3">
    <source>
        <dbReference type="Proteomes" id="UP000322225"/>
    </source>
</evidence>
<proteinExistence type="predicted"/>
<feature type="compositionally biased region" description="Low complexity" evidence="1">
    <location>
        <begin position="62"/>
        <end position="75"/>
    </location>
</feature>
<feature type="compositionally biased region" description="Basic and acidic residues" evidence="1">
    <location>
        <begin position="139"/>
        <end position="148"/>
    </location>
</feature>
<gene>
    <name evidence="2" type="ORF">CI109_102540</name>
</gene>
<reference evidence="2" key="2">
    <citation type="submission" date="2024-01" db="EMBL/GenBank/DDBJ databases">
        <title>Comparative genomics of Cryptococcus and Kwoniella reveals pathogenesis evolution and contrasting modes of karyotype evolution via chromosome fusion or intercentromeric recombination.</title>
        <authorList>
            <person name="Coelho M.A."/>
            <person name="David-Palma M."/>
            <person name="Shea T."/>
            <person name="Bowers K."/>
            <person name="McGinley-Smith S."/>
            <person name="Mohammad A.W."/>
            <person name="Gnirke A."/>
            <person name="Yurkov A.M."/>
            <person name="Nowrousian M."/>
            <person name="Sun S."/>
            <person name="Cuomo C.A."/>
            <person name="Heitman J."/>
        </authorList>
    </citation>
    <scope>NUCLEOTIDE SEQUENCE</scope>
    <source>
        <strain evidence="2">CBS 12478</strain>
    </source>
</reference>
<feature type="compositionally biased region" description="Polar residues" evidence="1">
    <location>
        <begin position="76"/>
        <end position="94"/>
    </location>
</feature>
<dbReference type="RefSeq" id="XP_031858750.2">
    <property type="nucleotide sequence ID" value="XM_032006969.2"/>
</dbReference>
<evidence type="ECO:0000256" key="1">
    <source>
        <dbReference type="SAM" id="MobiDB-lite"/>
    </source>
</evidence>